<evidence type="ECO:0000313" key="1">
    <source>
        <dbReference type="EMBL" id="KGK59650.1"/>
    </source>
</evidence>
<name>A0AB34PDY0_9XANT</name>
<dbReference type="Proteomes" id="UP000029879">
    <property type="component" value="Unassembled WGS sequence"/>
</dbReference>
<gene>
    <name evidence="1" type="ORF">NC00_01435</name>
</gene>
<evidence type="ECO:0000313" key="2">
    <source>
        <dbReference type="Proteomes" id="UP000029879"/>
    </source>
</evidence>
<dbReference type="AlphaFoldDB" id="A0AB34PDY0"/>
<accession>A0AB34PDY0</accession>
<protein>
    <submittedName>
        <fullName evidence="1">Uncharacterized protein</fullName>
    </submittedName>
</protein>
<proteinExistence type="predicted"/>
<organism evidence="1 2">
    <name type="scientific">Xanthomonas cannabis pv. phaseoli</name>
    <dbReference type="NCBI Taxonomy" id="1885902"/>
    <lineage>
        <taxon>Bacteria</taxon>
        <taxon>Pseudomonadati</taxon>
        <taxon>Pseudomonadota</taxon>
        <taxon>Gammaproteobacteria</taxon>
        <taxon>Lysobacterales</taxon>
        <taxon>Lysobacteraceae</taxon>
        <taxon>Xanthomonas</taxon>
    </lineage>
</organism>
<reference evidence="1 2" key="1">
    <citation type="submission" date="2014-10" db="EMBL/GenBank/DDBJ databases">
        <title>Genome sequence of a Xanthomonas strain that is pathogenic on beans.</title>
        <authorList>
            <person name="Aritua V."/>
            <person name="Sapp M."/>
            <person name="Harrison J."/>
            <person name="Smith J."/>
            <person name="Studholme D."/>
        </authorList>
    </citation>
    <scope>NUCLEOTIDE SEQUENCE [LARGE SCALE GENOMIC DNA]</scope>
    <source>
        <strain evidence="1 2">Nyagatare</strain>
    </source>
</reference>
<dbReference type="RefSeq" id="WP_047693115.1">
    <property type="nucleotide sequence ID" value="NZ_KN265459.1"/>
</dbReference>
<comment type="caution">
    <text evidence="1">The sequence shown here is derived from an EMBL/GenBank/DDBJ whole genome shotgun (WGS) entry which is preliminary data.</text>
</comment>
<sequence length="87" mass="9593">MATAHVGNFRIHTVECVNIREPEIWRSTAYIHHGDESEAVEWIHDAGLAATRDEAARLALEAGKVIAADLAPDDSAKNRLARYGLTR</sequence>
<dbReference type="EMBL" id="JRQI01000004">
    <property type="protein sequence ID" value="KGK59650.1"/>
    <property type="molecule type" value="Genomic_DNA"/>
</dbReference>